<keyword evidence="2" id="KW-1133">Transmembrane helix</keyword>
<proteinExistence type="predicted"/>
<evidence type="ECO:0000313" key="5">
    <source>
        <dbReference type="Proteomes" id="UP000032515"/>
    </source>
</evidence>
<protein>
    <recommendedName>
        <fullName evidence="3">Tlde1 domain-containing protein</fullName>
    </recommendedName>
</protein>
<feature type="transmembrane region" description="Helical" evidence="2">
    <location>
        <begin position="24"/>
        <end position="42"/>
    </location>
</feature>
<organism evidence="4 5">
    <name type="scientific">Rhodopseudomonas palustris</name>
    <dbReference type="NCBI Taxonomy" id="1076"/>
    <lineage>
        <taxon>Bacteria</taxon>
        <taxon>Pseudomonadati</taxon>
        <taxon>Pseudomonadota</taxon>
        <taxon>Alphaproteobacteria</taxon>
        <taxon>Hyphomicrobiales</taxon>
        <taxon>Nitrobacteraceae</taxon>
        <taxon>Rhodopseudomonas</taxon>
    </lineage>
</organism>
<dbReference type="EMBL" id="JXXE01000004">
    <property type="protein sequence ID" value="KIZ48207.1"/>
    <property type="molecule type" value="Genomic_DNA"/>
</dbReference>
<sequence>MSVSHGARHLPNHRGSRKAGSRNLIGGAAVSALVVGCVWTVYANVFAASIYPSVGVVEYVPPAPLRHVERLSFAARFAPLADAAKSGPVVLAAKASDLAKLGKQLAAKASAVTIKTAAVIAAPAESKQKNQYFALMDSNYSLGMAPDSFRQPEALAAAPSAVAEASPQAASTKIASNNVAATKIAPTKVASAKEAAPKPAAPKTAPVQLALNVPVPPARPSLARLPETPRAPRHTALVERAKAAIMASAAARKSSIFEKLFGGSDNEAPGLAYASADGDLTGSARSGAFTASPDDRVTAVYDISAATVYMPDGSKLEAHSGLGDKLDNPRYVKVRMRGATPPHIYNLKMRESLFHGVAAIRLNPVGGDQVIFGRNGLLAHTYMLGPRGDSNGCISFKDYNKFLQAFRRGEIKKLVVVGSLNDA</sequence>
<gene>
    <name evidence="4" type="ORF">OO17_00155</name>
</gene>
<comment type="caution">
    <text evidence="4">The sequence shown here is derived from an EMBL/GenBank/DDBJ whole genome shotgun (WGS) entry which is preliminary data.</text>
</comment>
<evidence type="ECO:0000256" key="1">
    <source>
        <dbReference type="SAM" id="MobiDB-lite"/>
    </source>
</evidence>
<dbReference type="OrthoDB" id="9816088at2"/>
<dbReference type="Proteomes" id="UP000032515">
    <property type="component" value="Unassembled WGS sequence"/>
</dbReference>
<dbReference type="AlphaFoldDB" id="A0A0D7F920"/>
<accession>A0A0D7F920</accession>
<name>A0A0D7F920_RHOPL</name>
<keyword evidence="2" id="KW-0812">Transmembrane</keyword>
<keyword evidence="2" id="KW-0472">Membrane</keyword>
<evidence type="ECO:0000313" key="4">
    <source>
        <dbReference type="EMBL" id="KIZ48207.1"/>
    </source>
</evidence>
<feature type="domain" description="Tlde1" evidence="3">
    <location>
        <begin position="315"/>
        <end position="418"/>
    </location>
</feature>
<evidence type="ECO:0000259" key="3">
    <source>
        <dbReference type="Pfam" id="PF10908"/>
    </source>
</evidence>
<reference evidence="4 5" key="1">
    <citation type="submission" date="2014-11" db="EMBL/GenBank/DDBJ databases">
        <title>Genomics and ecophysiology of heterotrophic nitrogen fixing bacteria isolated from estuarine surface water.</title>
        <authorList>
            <person name="Bentzon-Tilia M."/>
            <person name="Severin I."/>
            <person name="Hansen L.H."/>
            <person name="Riemann L."/>
        </authorList>
    </citation>
    <scope>NUCLEOTIDE SEQUENCE [LARGE SCALE GENOMIC DNA]</scope>
    <source>
        <strain evidence="4 5">BAL398</strain>
    </source>
</reference>
<dbReference type="PATRIC" id="fig|1076.23.peg.4750"/>
<dbReference type="Pfam" id="PF10908">
    <property type="entry name" value="Tlde1_dom"/>
    <property type="match status" value="1"/>
</dbReference>
<evidence type="ECO:0000256" key="2">
    <source>
        <dbReference type="SAM" id="Phobius"/>
    </source>
</evidence>
<dbReference type="InterPro" id="IPR021225">
    <property type="entry name" value="Tlde1_dom"/>
</dbReference>
<feature type="region of interest" description="Disordered" evidence="1">
    <location>
        <begin position="1"/>
        <end position="20"/>
    </location>
</feature>